<accession>A0A091CWU4</accession>
<reference evidence="1 2" key="1">
    <citation type="submission" date="2013-11" db="EMBL/GenBank/DDBJ databases">
        <title>The Damaraland mole rat (Fukomys damarensis) genome and evolution of African mole rats.</title>
        <authorList>
            <person name="Gladyshev V.N."/>
            <person name="Fang X."/>
        </authorList>
    </citation>
    <scope>NUCLEOTIDE SEQUENCE [LARGE SCALE GENOMIC DNA]</scope>
    <source>
        <tissue evidence="1">Liver</tissue>
    </source>
</reference>
<gene>
    <name evidence="1" type="ORF">H920_16291</name>
</gene>
<sequence length="79" mass="9053">MSHKDPSREGGGRKENVTIKIEMLLIRKDPLSKLRARTGNRLEELGGLFRTDIYSDGARLETSLQAVRSEKKSKERRLE</sequence>
<evidence type="ECO:0000313" key="1">
    <source>
        <dbReference type="EMBL" id="KFO22330.1"/>
    </source>
</evidence>
<dbReference type="EMBL" id="KN124092">
    <property type="protein sequence ID" value="KFO22330.1"/>
    <property type="molecule type" value="Genomic_DNA"/>
</dbReference>
<dbReference type="AlphaFoldDB" id="A0A091CWU4"/>
<evidence type="ECO:0000313" key="2">
    <source>
        <dbReference type="Proteomes" id="UP000028990"/>
    </source>
</evidence>
<dbReference type="Proteomes" id="UP000028990">
    <property type="component" value="Unassembled WGS sequence"/>
</dbReference>
<name>A0A091CWU4_FUKDA</name>
<keyword evidence="2" id="KW-1185">Reference proteome</keyword>
<organism evidence="1 2">
    <name type="scientific">Fukomys damarensis</name>
    <name type="common">Damaraland mole rat</name>
    <name type="synonym">Cryptomys damarensis</name>
    <dbReference type="NCBI Taxonomy" id="885580"/>
    <lineage>
        <taxon>Eukaryota</taxon>
        <taxon>Metazoa</taxon>
        <taxon>Chordata</taxon>
        <taxon>Craniata</taxon>
        <taxon>Vertebrata</taxon>
        <taxon>Euteleostomi</taxon>
        <taxon>Mammalia</taxon>
        <taxon>Eutheria</taxon>
        <taxon>Euarchontoglires</taxon>
        <taxon>Glires</taxon>
        <taxon>Rodentia</taxon>
        <taxon>Hystricomorpha</taxon>
        <taxon>Bathyergidae</taxon>
        <taxon>Fukomys</taxon>
    </lineage>
</organism>
<proteinExistence type="predicted"/>
<protein>
    <submittedName>
        <fullName evidence="1">Uncharacterized protein</fullName>
    </submittedName>
</protein>